<dbReference type="InterPro" id="IPR013249">
    <property type="entry name" value="RNA_pol_sigma70_r4_t2"/>
</dbReference>
<organism evidence="6 7">
    <name type="scientific">Flavivirga spongiicola</name>
    <dbReference type="NCBI Taxonomy" id="421621"/>
    <lineage>
        <taxon>Bacteria</taxon>
        <taxon>Pseudomonadati</taxon>
        <taxon>Bacteroidota</taxon>
        <taxon>Flavobacteriia</taxon>
        <taxon>Flavobacteriales</taxon>
        <taxon>Flavobacteriaceae</taxon>
        <taxon>Flavivirga</taxon>
    </lineage>
</organism>
<dbReference type="Proteomes" id="UP001337305">
    <property type="component" value="Unassembled WGS sequence"/>
</dbReference>
<dbReference type="InterPro" id="IPR000792">
    <property type="entry name" value="Tscrpt_reg_LuxR_C"/>
</dbReference>
<dbReference type="Pfam" id="PF08281">
    <property type="entry name" value="Sigma70_r4_2"/>
    <property type="match status" value="1"/>
</dbReference>
<dbReference type="InterPro" id="IPR039425">
    <property type="entry name" value="RNA_pol_sigma-70-like"/>
</dbReference>
<dbReference type="RefSeq" id="WP_303306941.1">
    <property type="nucleotide sequence ID" value="NZ_JAODOP010000004.1"/>
</dbReference>
<dbReference type="SUPFAM" id="SSF88946">
    <property type="entry name" value="Sigma2 domain of RNA polymerase sigma factors"/>
    <property type="match status" value="1"/>
</dbReference>
<dbReference type="InterPro" id="IPR013324">
    <property type="entry name" value="RNA_pol_sigma_r3/r4-like"/>
</dbReference>
<keyword evidence="7" id="KW-1185">Reference proteome</keyword>
<dbReference type="EMBL" id="JAODOP010000004">
    <property type="protein sequence ID" value="MEF3834624.1"/>
    <property type="molecule type" value="Genomic_DNA"/>
</dbReference>
<dbReference type="PANTHER" id="PTHR43133">
    <property type="entry name" value="RNA POLYMERASE ECF-TYPE SIGMA FACTO"/>
    <property type="match status" value="1"/>
</dbReference>
<proteinExistence type="inferred from homology"/>
<keyword evidence="4" id="KW-0804">Transcription</keyword>
<comment type="similarity">
    <text evidence="1">Belongs to the sigma-70 factor family. ECF subfamily.</text>
</comment>
<reference evidence="6 7" key="1">
    <citation type="submission" date="2022-09" db="EMBL/GenBank/DDBJ databases">
        <title>Genome sequencing of Flavivirga sp. MEBiC05379.</title>
        <authorList>
            <person name="Oh H.-M."/>
            <person name="Kwon K.K."/>
            <person name="Park M.J."/>
            <person name="Yang S.-H."/>
        </authorList>
    </citation>
    <scope>NUCLEOTIDE SEQUENCE [LARGE SCALE GENOMIC DNA]</scope>
    <source>
        <strain evidence="6 7">MEBiC05379</strain>
    </source>
</reference>
<dbReference type="Gene3D" id="1.10.1740.10">
    <property type="match status" value="1"/>
</dbReference>
<dbReference type="SMART" id="SM00421">
    <property type="entry name" value="HTH_LUXR"/>
    <property type="match status" value="1"/>
</dbReference>
<evidence type="ECO:0000256" key="1">
    <source>
        <dbReference type="ARBA" id="ARBA00010641"/>
    </source>
</evidence>
<name>A0ABU7XVT3_9FLAO</name>
<evidence type="ECO:0000313" key="6">
    <source>
        <dbReference type="EMBL" id="MEF3834624.1"/>
    </source>
</evidence>
<dbReference type="InterPro" id="IPR014327">
    <property type="entry name" value="RNA_pol_sigma70_bacteroid"/>
</dbReference>
<dbReference type="InterPro" id="IPR007627">
    <property type="entry name" value="RNA_pol_sigma70_r2"/>
</dbReference>
<feature type="domain" description="HTH luxR-type" evidence="5">
    <location>
        <begin position="130"/>
        <end position="192"/>
    </location>
</feature>
<dbReference type="PANTHER" id="PTHR43133:SF46">
    <property type="entry name" value="RNA POLYMERASE SIGMA-70 FACTOR ECF SUBFAMILY"/>
    <property type="match status" value="1"/>
</dbReference>
<evidence type="ECO:0000313" key="7">
    <source>
        <dbReference type="Proteomes" id="UP001337305"/>
    </source>
</evidence>
<dbReference type="CDD" id="cd06171">
    <property type="entry name" value="Sigma70_r4"/>
    <property type="match status" value="1"/>
</dbReference>
<keyword evidence="2" id="KW-0805">Transcription regulation</keyword>
<evidence type="ECO:0000256" key="2">
    <source>
        <dbReference type="ARBA" id="ARBA00023015"/>
    </source>
</evidence>
<sequence>MAISQQKSNQELIARINNGEERAFKMLYDLYWDHLLVSAYNIVKKRDVAEDILQEIFINLWTKRGSIEIKTSLKGYLYSCVLYKTYDYFRKNKGIFTEGFVDNFNKRLQTSNPESKMIHKELIEHLNTAIENLPERNREVFKLKREKQLSNKEIAQLLDISIKTVEAHMTKSLRILKASISNIASLELIIFLFSDVIP</sequence>
<protein>
    <submittedName>
        <fullName evidence="6">RNA polymerase sigma-70 factor</fullName>
    </submittedName>
</protein>
<dbReference type="SUPFAM" id="SSF88659">
    <property type="entry name" value="Sigma3 and sigma4 domains of RNA polymerase sigma factors"/>
    <property type="match status" value="1"/>
</dbReference>
<dbReference type="InterPro" id="IPR036388">
    <property type="entry name" value="WH-like_DNA-bd_sf"/>
</dbReference>
<dbReference type="InterPro" id="IPR013325">
    <property type="entry name" value="RNA_pol_sigma_r2"/>
</dbReference>
<dbReference type="Gene3D" id="1.10.10.10">
    <property type="entry name" value="Winged helix-like DNA-binding domain superfamily/Winged helix DNA-binding domain"/>
    <property type="match status" value="1"/>
</dbReference>
<gene>
    <name evidence="6" type="ORF">N1F79_15915</name>
</gene>
<dbReference type="NCBIfam" id="TIGR02985">
    <property type="entry name" value="Sig70_bacteroi1"/>
    <property type="match status" value="1"/>
</dbReference>
<evidence type="ECO:0000259" key="5">
    <source>
        <dbReference type="SMART" id="SM00421"/>
    </source>
</evidence>
<dbReference type="NCBIfam" id="TIGR02937">
    <property type="entry name" value="sigma70-ECF"/>
    <property type="match status" value="1"/>
</dbReference>
<accession>A0ABU7XVT3</accession>
<comment type="caution">
    <text evidence="6">The sequence shown here is derived from an EMBL/GenBank/DDBJ whole genome shotgun (WGS) entry which is preliminary data.</text>
</comment>
<evidence type="ECO:0000256" key="3">
    <source>
        <dbReference type="ARBA" id="ARBA00023082"/>
    </source>
</evidence>
<dbReference type="InterPro" id="IPR014284">
    <property type="entry name" value="RNA_pol_sigma-70_dom"/>
</dbReference>
<evidence type="ECO:0000256" key="4">
    <source>
        <dbReference type="ARBA" id="ARBA00023163"/>
    </source>
</evidence>
<keyword evidence="3" id="KW-0731">Sigma factor</keyword>
<dbReference type="Pfam" id="PF04542">
    <property type="entry name" value="Sigma70_r2"/>
    <property type="match status" value="1"/>
</dbReference>